<dbReference type="Gene3D" id="3.50.80.20">
    <property type="entry name" value="D-Ala-D-Ala carboxypeptidase C, peptidase S13"/>
    <property type="match status" value="1"/>
</dbReference>
<dbReference type="GO" id="GO:0009002">
    <property type="term" value="F:serine-type D-Ala-D-Ala carboxypeptidase activity"/>
    <property type="evidence" value="ECO:0007669"/>
    <property type="project" value="UniProtKB-EC"/>
</dbReference>
<dbReference type="Pfam" id="PF02113">
    <property type="entry name" value="Peptidase_S13"/>
    <property type="match status" value="1"/>
</dbReference>
<dbReference type="NCBIfam" id="TIGR00666">
    <property type="entry name" value="PBP4"/>
    <property type="match status" value="1"/>
</dbReference>
<proteinExistence type="inferred from homology"/>
<reference evidence="3" key="1">
    <citation type="journal article" date="2020" name="mSystems">
        <title>Genome- and Community-Level Interaction Insights into Carbon Utilization and Element Cycling Functions of Hydrothermarchaeota in Hydrothermal Sediment.</title>
        <authorList>
            <person name="Zhou Z."/>
            <person name="Liu Y."/>
            <person name="Xu W."/>
            <person name="Pan J."/>
            <person name="Luo Z.H."/>
            <person name="Li M."/>
        </authorList>
    </citation>
    <scope>NUCLEOTIDE SEQUENCE [LARGE SCALE GENOMIC DNA]</scope>
    <source>
        <strain evidence="3">SpSt-961</strain>
    </source>
</reference>
<protein>
    <submittedName>
        <fullName evidence="3">D-alanyl-D-alanine carboxypeptidase/D-alanyl-D-alanine-endopeptidase</fullName>
        <ecNumber evidence="3">3.4.16.4</ecNumber>
    </submittedName>
</protein>
<dbReference type="GO" id="GO:0000270">
    <property type="term" value="P:peptidoglycan metabolic process"/>
    <property type="evidence" value="ECO:0007669"/>
    <property type="project" value="TreeGrafter"/>
</dbReference>
<dbReference type="PRINTS" id="PR00922">
    <property type="entry name" value="DADACBPTASE3"/>
</dbReference>
<dbReference type="PANTHER" id="PTHR30023">
    <property type="entry name" value="D-ALANYL-D-ALANINE CARBOXYPEPTIDASE"/>
    <property type="match status" value="1"/>
</dbReference>
<dbReference type="AlphaFoldDB" id="A0A7V3RHX0"/>
<sequence length="473" mass="53525">MINLIIFGFFAIDSILSNSPELQNAYYGLCFYDLKGERVIYEVNSNKLFTPASNMKIITTATALYFLGRDFHFKTYLHILGTIRENKLYGDIILQGGGDPCLSLDAIERLVNIIKSLNIKEVTGGIMIVDDYFTEERLPIGWSWHYLDAKYAPEISALSLNKNVVSVRIRPMSEGEYANVYIYPQTNYVKLISRIKTSSNSETLIIYRKPEENTIIVDGKINIKNPRDIDIAVKDPGLFTGEYFKERLNASGIKVEKSVERIRSYEMFIKQAQPRVIDSLLSPALIEIIKETNTESENLFAEILLKTLGAQKYKEGSFNAGINALKNFLYICGVDTENVSIWDGSGLSKNNLISPSTLIAVLKFMYNSDLYSDYYSTLPEPGKGTLKARFNGFTDTIRAKTGAIQSVSCLSGYLRIDGKDYAFSMLFNNFTCPTKRILPIQERIIRAFVKEIRKNNSVENSKFLSPVEIMTND</sequence>
<gene>
    <name evidence="3" type="primary">dacB</name>
    <name evidence="3" type="ORF">ENX68_05880</name>
</gene>
<name>A0A7V3RHX0_UNCW3</name>
<evidence type="ECO:0000256" key="2">
    <source>
        <dbReference type="ARBA" id="ARBA00022801"/>
    </source>
</evidence>
<comment type="caution">
    <text evidence="3">The sequence shown here is derived from an EMBL/GenBank/DDBJ whole genome shotgun (WGS) entry which is preliminary data.</text>
</comment>
<dbReference type="GO" id="GO:0006508">
    <property type="term" value="P:proteolysis"/>
    <property type="evidence" value="ECO:0007669"/>
    <property type="project" value="InterPro"/>
</dbReference>
<dbReference type="InterPro" id="IPR012338">
    <property type="entry name" value="Beta-lactam/transpept-like"/>
</dbReference>
<dbReference type="EC" id="3.4.16.4" evidence="3"/>
<dbReference type="EMBL" id="DTOZ01000153">
    <property type="protein sequence ID" value="HGE78509.1"/>
    <property type="molecule type" value="Genomic_DNA"/>
</dbReference>
<dbReference type="SUPFAM" id="SSF56601">
    <property type="entry name" value="beta-lactamase/transpeptidase-like"/>
    <property type="match status" value="1"/>
</dbReference>
<dbReference type="Gene3D" id="3.40.710.10">
    <property type="entry name" value="DD-peptidase/beta-lactamase superfamily"/>
    <property type="match status" value="2"/>
</dbReference>
<organism evidence="3">
    <name type="scientific">candidate division WOR-3 bacterium</name>
    <dbReference type="NCBI Taxonomy" id="2052148"/>
    <lineage>
        <taxon>Bacteria</taxon>
        <taxon>Bacteria division WOR-3</taxon>
    </lineage>
</organism>
<accession>A0A7V3RHX0</accession>
<comment type="similarity">
    <text evidence="1">Belongs to the peptidase S13 family.</text>
</comment>
<keyword evidence="2 3" id="KW-0378">Hydrolase</keyword>
<dbReference type="PANTHER" id="PTHR30023:SF0">
    <property type="entry name" value="PENICILLIN-SENSITIVE CARBOXYPEPTIDASE A"/>
    <property type="match status" value="1"/>
</dbReference>
<keyword evidence="3" id="KW-0121">Carboxypeptidase</keyword>
<evidence type="ECO:0000313" key="3">
    <source>
        <dbReference type="EMBL" id="HGE78509.1"/>
    </source>
</evidence>
<keyword evidence="3" id="KW-0645">Protease</keyword>
<dbReference type="InterPro" id="IPR000667">
    <property type="entry name" value="Peptidase_S13"/>
</dbReference>
<evidence type="ECO:0000256" key="1">
    <source>
        <dbReference type="ARBA" id="ARBA00006096"/>
    </source>
</evidence>